<feature type="transmembrane region" description="Helical" evidence="9">
    <location>
        <begin position="265"/>
        <end position="286"/>
    </location>
</feature>
<keyword evidence="12" id="KW-1185">Reference proteome</keyword>
<evidence type="ECO:0000256" key="3">
    <source>
        <dbReference type="ARBA" id="ARBA00022475"/>
    </source>
</evidence>
<dbReference type="InterPro" id="IPR004638">
    <property type="entry name" value="EmrB-like"/>
</dbReference>
<evidence type="ECO:0000256" key="2">
    <source>
        <dbReference type="ARBA" id="ARBA00022448"/>
    </source>
</evidence>
<evidence type="ECO:0000256" key="7">
    <source>
        <dbReference type="ARBA" id="ARBA00023251"/>
    </source>
</evidence>
<dbReference type="CDD" id="cd17321">
    <property type="entry name" value="MFS_MMR_MDR_like"/>
    <property type="match status" value="1"/>
</dbReference>
<evidence type="ECO:0000256" key="1">
    <source>
        <dbReference type="ARBA" id="ARBA00004651"/>
    </source>
</evidence>
<dbReference type="PANTHER" id="PTHR42718:SF42">
    <property type="entry name" value="EXPORT PROTEIN"/>
    <property type="match status" value="1"/>
</dbReference>
<reference evidence="12" key="1">
    <citation type="journal article" date="2019" name="Int. J. Syst. Evol. Microbiol.">
        <title>The Global Catalogue of Microorganisms (GCM) 10K type strain sequencing project: providing services to taxonomists for standard genome sequencing and annotation.</title>
        <authorList>
            <consortium name="The Broad Institute Genomics Platform"/>
            <consortium name="The Broad Institute Genome Sequencing Center for Infectious Disease"/>
            <person name="Wu L."/>
            <person name="Ma J."/>
        </authorList>
    </citation>
    <scope>NUCLEOTIDE SEQUENCE [LARGE SCALE GENOMIC DNA]</scope>
    <source>
        <strain evidence="12">JCM 13006</strain>
    </source>
</reference>
<evidence type="ECO:0000313" key="12">
    <source>
        <dbReference type="Proteomes" id="UP001501752"/>
    </source>
</evidence>
<feature type="transmembrane region" description="Helical" evidence="9">
    <location>
        <begin position="199"/>
        <end position="218"/>
    </location>
</feature>
<dbReference type="EMBL" id="BAABIS010000001">
    <property type="protein sequence ID" value="GAA4880726.1"/>
    <property type="molecule type" value="Genomic_DNA"/>
</dbReference>
<dbReference type="Proteomes" id="UP001501752">
    <property type="component" value="Unassembled WGS sequence"/>
</dbReference>
<keyword evidence="5 9" id="KW-1133">Transmembrane helix</keyword>
<dbReference type="InterPro" id="IPR036259">
    <property type="entry name" value="MFS_trans_sf"/>
</dbReference>
<sequence length="547" mass="55317">MPAPTSRRRLLILATVCLAAFTINLDTTIVNVALPDLSRQLGATTRDLQWIVDGYNLAFATLVLSAGSLGDRFGRRPALLLGLAGFAATSVLGSAAGSPGPLVAARFAMGACAATIFPTTLSIITNTFPERRSRAKAVGVWGAVTGLGVAVGPVVGGVLLAHFGWPSVFLALVPVALVALVATWLWVPESSSPASARVDPAGLLFSSAAIGVLVYTLIEAPNRGWSSPASIAGFAAAALLTAVFVRVERGRDHPMIDLTLFRTPAFSAASGSVTVAFFALFGFIFLVTQYFQFIRGYGTLSTGVRILPVALTIAVGSVGGVALVPRLGTRAVVSTGLVLLGTSFAWIATSPTFIAYPQVVGQMVLMGLGLGLTTAPATESILSVLPPAKAGVGSAVNDATREAGGTLGVAVIGSVFTSLYASELATTAFAGLPPRTLAEGQDSVGSALRTAASAGPDHQQELLTAVQNSFMHGFHLACLVAAGVCLAGAVGARLALPGVTPPPSPGPQDATAATTTATRQAAPAHAPAHSSAPEGTVGHAGAGREAD</sequence>
<feature type="transmembrane region" description="Helical" evidence="9">
    <location>
        <begin position="103"/>
        <end position="125"/>
    </location>
</feature>
<dbReference type="Gene3D" id="1.20.1250.20">
    <property type="entry name" value="MFS general substrate transporter like domains"/>
    <property type="match status" value="1"/>
</dbReference>
<dbReference type="InterPro" id="IPR011701">
    <property type="entry name" value="MFS"/>
</dbReference>
<dbReference type="SUPFAM" id="SSF103473">
    <property type="entry name" value="MFS general substrate transporter"/>
    <property type="match status" value="1"/>
</dbReference>
<dbReference type="NCBIfam" id="TIGR00711">
    <property type="entry name" value="efflux_EmrB"/>
    <property type="match status" value="1"/>
</dbReference>
<comment type="subcellular location">
    <subcellularLocation>
        <location evidence="1">Cell membrane</location>
        <topology evidence="1">Multi-pass membrane protein</topology>
    </subcellularLocation>
</comment>
<keyword evidence="2" id="KW-0813">Transport</keyword>
<comment type="caution">
    <text evidence="11">The sequence shown here is derived from an EMBL/GenBank/DDBJ whole genome shotgun (WGS) entry which is preliminary data.</text>
</comment>
<evidence type="ECO:0000256" key="9">
    <source>
        <dbReference type="SAM" id="Phobius"/>
    </source>
</evidence>
<feature type="transmembrane region" description="Helical" evidence="9">
    <location>
        <begin position="306"/>
        <end position="324"/>
    </location>
</feature>
<dbReference type="Gene3D" id="1.20.1720.10">
    <property type="entry name" value="Multidrug resistance protein D"/>
    <property type="match status" value="1"/>
</dbReference>
<keyword evidence="6 9" id="KW-0472">Membrane</keyword>
<organism evidence="11 12">
    <name type="scientific">Kitasatospora terrestris</name>
    <dbReference type="NCBI Taxonomy" id="258051"/>
    <lineage>
        <taxon>Bacteria</taxon>
        <taxon>Bacillati</taxon>
        <taxon>Actinomycetota</taxon>
        <taxon>Actinomycetes</taxon>
        <taxon>Kitasatosporales</taxon>
        <taxon>Streptomycetaceae</taxon>
        <taxon>Kitasatospora</taxon>
    </lineage>
</organism>
<feature type="domain" description="Major facilitator superfamily (MFS) profile" evidence="10">
    <location>
        <begin position="12"/>
        <end position="500"/>
    </location>
</feature>
<accession>A0ABP9EM63</accession>
<protein>
    <submittedName>
        <fullName evidence="11">MFS transporter</fullName>
    </submittedName>
</protein>
<name>A0ABP9EM63_9ACTN</name>
<dbReference type="RefSeq" id="WP_345701040.1">
    <property type="nucleotide sequence ID" value="NZ_BAABIS010000001.1"/>
</dbReference>
<dbReference type="PANTHER" id="PTHR42718">
    <property type="entry name" value="MAJOR FACILITATOR SUPERFAMILY MULTIDRUG TRANSPORTER MFSC"/>
    <property type="match status" value="1"/>
</dbReference>
<feature type="compositionally biased region" description="Low complexity" evidence="8">
    <location>
        <begin position="510"/>
        <end position="532"/>
    </location>
</feature>
<gene>
    <name evidence="11" type="ORF">GCM10023235_71240</name>
</gene>
<feature type="transmembrane region" description="Helical" evidence="9">
    <location>
        <begin position="49"/>
        <end position="66"/>
    </location>
</feature>
<dbReference type="InterPro" id="IPR020846">
    <property type="entry name" value="MFS_dom"/>
</dbReference>
<keyword evidence="4 9" id="KW-0812">Transmembrane</keyword>
<proteinExistence type="predicted"/>
<feature type="transmembrane region" description="Helical" evidence="9">
    <location>
        <begin position="476"/>
        <end position="496"/>
    </location>
</feature>
<keyword evidence="3" id="KW-1003">Cell membrane</keyword>
<feature type="transmembrane region" description="Helical" evidence="9">
    <location>
        <begin position="331"/>
        <end position="348"/>
    </location>
</feature>
<evidence type="ECO:0000256" key="8">
    <source>
        <dbReference type="SAM" id="MobiDB-lite"/>
    </source>
</evidence>
<evidence type="ECO:0000256" key="4">
    <source>
        <dbReference type="ARBA" id="ARBA00022692"/>
    </source>
</evidence>
<keyword evidence="7" id="KW-0046">Antibiotic resistance</keyword>
<evidence type="ECO:0000259" key="10">
    <source>
        <dbReference type="PROSITE" id="PS50850"/>
    </source>
</evidence>
<feature type="region of interest" description="Disordered" evidence="8">
    <location>
        <begin position="500"/>
        <end position="547"/>
    </location>
</feature>
<dbReference type="PROSITE" id="PS50850">
    <property type="entry name" value="MFS"/>
    <property type="match status" value="1"/>
</dbReference>
<dbReference type="PRINTS" id="PR01036">
    <property type="entry name" value="TCRTETB"/>
</dbReference>
<feature type="transmembrane region" description="Helical" evidence="9">
    <location>
        <begin position="167"/>
        <end position="187"/>
    </location>
</feature>
<feature type="transmembrane region" description="Helical" evidence="9">
    <location>
        <begin position="78"/>
        <end position="97"/>
    </location>
</feature>
<evidence type="ECO:0000256" key="5">
    <source>
        <dbReference type="ARBA" id="ARBA00022989"/>
    </source>
</evidence>
<feature type="transmembrane region" description="Helical" evidence="9">
    <location>
        <begin position="137"/>
        <end position="161"/>
    </location>
</feature>
<evidence type="ECO:0000256" key="6">
    <source>
        <dbReference type="ARBA" id="ARBA00023136"/>
    </source>
</evidence>
<dbReference type="Pfam" id="PF07690">
    <property type="entry name" value="MFS_1"/>
    <property type="match status" value="1"/>
</dbReference>
<feature type="transmembrane region" description="Helical" evidence="9">
    <location>
        <begin position="224"/>
        <end position="245"/>
    </location>
</feature>
<evidence type="ECO:0000313" key="11">
    <source>
        <dbReference type="EMBL" id="GAA4880726.1"/>
    </source>
</evidence>